<keyword evidence="14" id="KW-0131">Cell cycle</keyword>
<feature type="compositionally biased region" description="Acidic residues" evidence="18">
    <location>
        <begin position="900"/>
        <end position="916"/>
    </location>
</feature>
<dbReference type="OrthoDB" id="1938039at2759"/>
<feature type="region of interest" description="Disordered" evidence="18">
    <location>
        <begin position="1815"/>
        <end position="1849"/>
    </location>
</feature>
<dbReference type="KEGG" id="gsh:117356882"/>
<dbReference type="FunFam" id="1.10.10.60:FF:000265">
    <property type="entry name" value="CASP8-associated protein 2 isoform X1"/>
    <property type="match status" value="1"/>
</dbReference>
<evidence type="ECO:0000256" key="16">
    <source>
        <dbReference type="ARBA" id="ARBA00078515"/>
    </source>
</evidence>
<keyword evidence="9" id="KW-0805">Transcription regulation</keyword>
<dbReference type="Proteomes" id="UP000515159">
    <property type="component" value="Chromosome 3"/>
</dbReference>
<dbReference type="RefSeq" id="XP_033792630.1">
    <property type="nucleotide sequence ID" value="XM_033936739.1"/>
</dbReference>
<feature type="region of interest" description="Disordered" evidence="18">
    <location>
        <begin position="166"/>
        <end position="211"/>
    </location>
</feature>
<protein>
    <recommendedName>
        <fullName evidence="15">CASP8-associated protein 2</fullName>
    </recommendedName>
    <alternativeName>
        <fullName evidence="16">FLICE-associated huge protein</fullName>
    </alternativeName>
</protein>
<keyword evidence="7" id="KW-0053">Apoptosis</keyword>
<feature type="region of interest" description="Disordered" evidence="18">
    <location>
        <begin position="245"/>
        <end position="412"/>
    </location>
</feature>
<keyword evidence="5" id="KW-0678">Repressor</keyword>
<feature type="region of interest" description="Disordered" evidence="18">
    <location>
        <begin position="1183"/>
        <end position="1218"/>
    </location>
</feature>
<evidence type="ECO:0000256" key="8">
    <source>
        <dbReference type="ARBA" id="ARBA00022990"/>
    </source>
</evidence>
<feature type="compositionally biased region" description="Polar residues" evidence="18">
    <location>
        <begin position="384"/>
        <end position="395"/>
    </location>
</feature>
<sequence length="1923" mass="215633">MAANNGDGVTFFTDLYAASDINEEDKANNDCNSVDIYAGLDNLSSLSEISSKPSTPSRDLLDLYEEILTEEGTAKEASHNDLQQQLEKYQKQNRELMRKLTDVQTQNLGLQNENVVLKKNISALFKTARVEITRKSEEINRLTHRVDSSCYTGIYSRHHGSMALNANCSKPKDTRGSTIGSDDQKQERKHQDSSNEEQGCHFSTDKDRLPHLEKSRSLYASKSPPERFSKNGIHSFLQTFSQESCSHENNKGRMEMNDTEHSSKLTNRSKKDAAQHWNADSKQNVHVQAHRSGKSEQCQESKSTKSNNSLDMQNRVSEYNPIKEKEITADEKPQAKEECHGSGEVEKNEKLKAISKKDHKTFDKDDKNRTMEREQEYPKRSGRISFTHSKSNTLRSPYASRKSLINDSHHINEAVSWRDRDSYCRWERRPTEHNSRERRPSFSHGRESKRADSKRFLSNCERGNKHSKLNWHRSEDKNRLSDKGRLEESRYRRTEEKVTKENASKPEKQSRRLVEQKKNEPAKPCKAEEGSRLSENSGKLSLESVECRQYEAKSNKDLKVSFMEKLHLTISPAKKNSPSVDVQANEELDVESQNHTQILLAHSIISTGISKQIESSLENSNNHNPITLGLESPIAKTTEKTTAGTSEIFITHPIQSEPAYTGTESLPILERLQDTNAVENHPAFDSSCLTEVDADQGAILDDDLELETCNSTADENQEIKSDNIVGMDSIDGCTESVDPSSKQNSASKTGPGEDYAKLSQTPVEDTAVGNIFTVNSGQGESTTNLLPSSSNMIDFNTTVTEVKPDVHDENSVISIDLNTMRHIPAIISPLTSPLRPLVKLHEVSCPPQASVVQSLNRDLPSETVVGNNIEQHSNELNKENEKPAFQADKGRTTDSHMETIEIEEGEIFSSEDEEAAEDKPKLQVRSVEVVKNKEGKASPEDEQLSRSTQAKVKKKEALEDESNALSVSAKVPVQKSRTANMKNKMSKSPNKIKQEKILDISCIKGIKNFDGEPSKIKEVMQMFQDIREYIRKQYVKFKVQFTAKQFHRVIEVASYNFTSLIRTLDWSRMCCSSDCLKQRLCNTIETKLKEIKKNGIVDRIFEQHLKDMKKKLWKFVEEQLDYLFSKLEKMLVKLCNRAELDRRGSKHEITKDNKCSTKAVAETPKHKKKIKEVKVAKSKDTVTHISLINPKPNKPHLKQKTQKEQSKKSKLDAPKNGLKKGINSLMLENMQPREERQKHDMKQDHLIKNQMTATKNGLKDISRVVMVNLQPGEKHERKAQQCNTKQDKINTSKSAFRNIVKSLGNINASSIETCRSKKDHIQSSLSAFTDVREKENSKMKTDAQKKSSLNCEPLADQQVASLTFNLVHDSQMGEDFKSLLQGSILQQNACPEKGQQQFGTPEKQILGNTKCDIVPVTDAESRGCLQLTTVLEESLLSDVSPVKPQLLSSIFQTTVNPDILDESCMLEDPTVTSSGKDIEMNKEKGKSFVSSVLLEDLAVSLTVPSPLKSDSHLSFLKPESIPLSAPEEVINAHYSEDALLEGEDATEQDIHLALESDNSSSRSSCSSSCANLTAPSGFQYHPSQPMQAVIMEKSNDHFIVKIRHAFPVASPTGDQALLTEAKALTDKEKEVTAVPDNLNSPFTSMKETEESARNLNTVISSDKTRISPMQKLSVVAPEFAVEASNKTSCCSDKSDCSEHFHDLNVPGNTVEISIVKSELSPNCSVQASDEPSKSIADVICIDLTEEPLSISKADQSGPIIELCSSTCDVESNGKSSEGGTKKRKKVKISEDFSTKKLKNDLDVIIKPERMRKLGRKAEESDVLNQSSPIKMNTTPRKRGSQTVSSTCSPNSLSAKNLVKKRGEVVMVWTRNDDRDILLDCQKEGPSEQTFMSLASKLDKTSQEVSERFHQLMKLFRRTKSTNS</sequence>
<evidence type="ECO:0000256" key="18">
    <source>
        <dbReference type="SAM" id="MobiDB-lite"/>
    </source>
</evidence>
<feature type="compositionally biased region" description="Basic and acidic residues" evidence="18">
    <location>
        <begin position="321"/>
        <end position="379"/>
    </location>
</feature>
<keyword evidence="11" id="KW-0010">Activator</keyword>
<name>A0A6P8QAC4_GEOSA</name>
<dbReference type="GO" id="GO:0016605">
    <property type="term" value="C:PML body"/>
    <property type="evidence" value="ECO:0007669"/>
    <property type="project" value="UniProtKB-SubCell"/>
</dbReference>
<feature type="compositionally biased region" description="Basic and acidic residues" evidence="18">
    <location>
        <begin position="873"/>
        <end position="899"/>
    </location>
</feature>
<feature type="region of interest" description="Disordered" evidence="18">
    <location>
        <begin position="427"/>
        <end position="537"/>
    </location>
</feature>
<evidence type="ECO:0000256" key="12">
    <source>
        <dbReference type="ARBA" id="ARBA00023163"/>
    </source>
</evidence>
<evidence type="ECO:0000256" key="10">
    <source>
        <dbReference type="ARBA" id="ARBA00023128"/>
    </source>
</evidence>
<keyword evidence="12" id="KW-0804">Transcription</keyword>
<evidence type="ECO:0000256" key="1">
    <source>
        <dbReference type="ARBA" id="ARBA00004173"/>
    </source>
</evidence>
<evidence type="ECO:0000256" key="17">
    <source>
        <dbReference type="SAM" id="Coils"/>
    </source>
</evidence>
<dbReference type="RefSeq" id="XP_033792628.1">
    <property type="nucleotide sequence ID" value="XM_033936737.1"/>
</dbReference>
<feature type="domain" description="PTS EIIA type-4" evidence="19">
    <location>
        <begin position="1"/>
        <end position="82"/>
    </location>
</feature>
<evidence type="ECO:0000256" key="14">
    <source>
        <dbReference type="ARBA" id="ARBA00023306"/>
    </source>
</evidence>
<evidence type="ECO:0000256" key="6">
    <source>
        <dbReference type="ARBA" id="ARBA00022553"/>
    </source>
</evidence>
<dbReference type="GeneID" id="117356882"/>
<feature type="compositionally biased region" description="Basic and acidic residues" evidence="18">
    <location>
        <begin position="182"/>
        <end position="193"/>
    </location>
</feature>
<reference evidence="21 22" key="1">
    <citation type="submission" date="2025-04" db="UniProtKB">
        <authorList>
            <consortium name="RefSeq"/>
        </authorList>
    </citation>
    <scope>IDENTIFICATION</scope>
</reference>
<keyword evidence="17" id="KW-0175">Coiled coil</keyword>
<dbReference type="GO" id="GO:0009401">
    <property type="term" value="P:phosphoenolpyruvate-dependent sugar phosphotransferase system"/>
    <property type="evidence" value="ECO:0007669"/>
    <property type="project" value="InterPro"/>
</dbReference>
<evidence type="ECO:0000256" key="15">
    <source>
        <dbReference type="ARBA" id="ARBA00069865"/>
    </source>
</evidence>
<dbReference type="Pfam" id="PF21227">
    <property type="entry name" value="Myb_DNA-binding_7"/>
    <property type="match status" value="1"/>
</dbReference>
<organism evidence="20 23">
    <name type="scientific">Geotrypetes seraphini</name>
    <name type="common">Gaboon caecilian</name>
    <name type="synonym">Caecilia seraphini</name>
    <dbReference type="NCBI Taxonomy" id="260995"/>
    <lineage>
        <taxon>Eukaryota</taxon>
        <taxon>Metazoa</taxon>
        <taxon>Chordata</taxon>
        <taxon>Craniata</taxon>
        <taxon>Vertebrata</taxon>
        <taxon>Euteleostomi</taxon>
        <taxon>Amphibia</taxon>
        <taxon>Gymnophiona</taxon>
        <taxon>Geotrypetes</taxon>
    </lineage>
</organism>
<evidence type="ECO:0000256" key="13">
    <source>
        <dbReference type="ARBA" id="ARBA00023242"/>
    </source>
</evidence>
<keyword evidence="4" id="KW-0963">Cytoplasm</keyword>
<evidence type="ECO:0000256" key="7">
    <source>
        <dbReference type="ARBA" id="ARBA00022703"/>
    </source>
</evidence>
<keyword evidence="8" id="KW-0007">Acetylation</keyword>
<evidence type="ECO:0000256" key="4">
    <source>
        <dbReference type="ARBA" id="ARBA00022490"/>
    </source>
</evidence>
<dbReference type="InterPro" id="IPR004701">
    <property type="entry name" value="PTS_EIIA_man-typ"/>
</dbReference>
<feature type="compositionally biased region" description="Basic and acidic residues" evidence="18">
    <location>
        <begin position="245"/>
        <end position="274"/>
    </location>
</feature>
<evidence type="ECO:0000256" key="3">
    <source>
        <dbReference type="ARBA" id="ARBA00004496"/>
    </source>
</evidence>
<keyword evidence="20" id="KW-1185">Reference proteome</keyword>
<dbReference type="GO" id="GO:0036337">
    <property type="term" value="P:Fas signaling pathway"/>
    <property type="evidence" value="ECO:0007669"/>
    <property type="project" value="TreeGrafter"/>
</dbReference>
<evidence type="ECO:0000256" key="5">
    <source>
        <dbReference type="ARBA" id="ARBA00022491"/>
    </source>
</evidence>
<feature type="compositionally biased region" description="Basic and acidic residues" evidence="18">
    <location>
        <begin position="472"/>
        <end position="532"/>
    </location>
</feature>
<feature type="compositionally biased region" description="Basic and acidic residues" evidence="18">
    <location>
        <begin position="1201"/>
        <end position="1213"/>
    </location>
</feature>
<comment type="subcellular location">
    <subcellularLocation>
        <location evidence="3">Cytoplasm</location>
    </subcellularLocation>
    <subcellularLocation>
        <location evidence="1">Mitochondrion</location>
    </subcellularLocation>
    <subcellularLocation>
        <location evidence="2">Nucleus</location>
        <location evidence="2">PML body</location>
    </subcellularLocation>
</comment>
<dbReference type="Gene3D" id="1.10.10.60">
    <property type="entry name" value="Homeodomain-like"/>
    <property type="match status" value="1"/>
</dbReference>
<feature type="compositionally biased region" description="Basic and acidic residues" evidence="18">
    <location>
        <begin position="928"/>
        <end position="939"/>
    </location>
</feature>
<feature type="region of interest" description="Disordered" evidence="18">
    <location>
        <begin position="728"/>
        <end position="757"/>
    </location>
</feature>
<proteinExistence type="predicted"/>
<evidence type="ECO:0000313" key="23">
    <source>
        <dbReference type="RefSeq" id="XP_033792630.1"/>
    </source>
</evidence>
<evidence type="ECO:0000313" key="21">
    <source>
        <dbReference type="RefSeq" id="XP_033792628.1"/>
    </source>
</evidence>
<evidence type="ECO:0000256" key="11">
    <source>
        <dbReference type="ARBA" id="ARBA00023159"/>
    </source>
</evidence>
<keyword evidence="10" id="KW-0496">Mitochondrion</keyword>
<evidence type="ECO:0000313" key="20">
    <source>
        <dbReference type="Proteomes" id="UP000515159"/>
    </source>
</evidence>
<dbReference type="RefSeq" id="XP_033792629.1">
    <property type="nucleotide sequence ID" value="XM_033936738.1"/>
</dbReference>
<dbReference type="GO" id="GO:0003714">
    <property type="term" value="F:transcription corepressor activity"/>
    <property type="evidence" value="ECO:0007669"/>
    <property type="project" value="TreeGrafter"/>
</dbReference>
<keyword evidence="13" id="KW-0539">Nucleus</keyword>
<feature type="compositionally biased region" description="Basic and acidic residues" evidence="18">
    <location>
        <begin position="427"/>
        <end position="455"/>
    </location>
</feature>
<feature type="compositionally biased region" description="Basic and acidic residues" evidence="18">
    <location>
        <begin position="293"/>
        <end position="303"/>
    </location>
</feature>
<dbReference type="PROSITE" id="PS51096">
    <property type="entry name" value="PTS_EIIA_TYPE_4"/>
    <property type="match status" value="1"/>
</dbReference>
<dbReference type="PANTHER" id="PTHR15489:SF2">
    <property type="entry name" value="CASP8-ASSOCIATED PROTEIN 2"/>
    <property type="match status" value="1"/>
</dbReference>
<dbReference type="GO" id="GO:0016020">
    <property type="term" value="C:membrane"/>
    <property type="evidence" value="ECO:0007669"/>
    <property type="project" value="InterPro"/>
</dbReference>
<accession>A0A6P8QAC4</accession>
<dbReference type="GO" id="GO:0005739">
    <property type="term" value="C:mitochondrion"/>
    <property type="evidence" value="ECO:0007669"/>
    <property type="project" value="UniProtKB-SubCell"/>
</dbReference>
<evidence type="ECO:0000256" key="2">
    <source>
        <dbReference type="ARBA" id="ARBA00004322"/>
    </source>
</evidence>
<feature type="region of interest" description="Disordered" evidence="18">
    <location>
        <begin position="873"/>
        <end position="969"/>
    </location>
</feature>
<feature type="compositionally biased region" description="Polar residues" evidence="18">
    <location>
        <begin position="737"/>
        <end position="748"/>
    </location>
</feature>
<evidence type="ECO:0000259" key="19">
    <source>
        <dbReference type="PROSITE" id="PS51096"/>
    </source>
</evidence>
<feature type="coiled-coil region" evidence="17">
    <location>
        <begin position="75"/>
        <end position="113"/>
    </location>
</feature>
<dbReference type="GO" id="GO:0008625">
    <property type="term" value="P:extrinsic apoptotic signaling pathway via death domain receptors"/>
    <property type="evidence" value="ECO:0007669"/>
    <property type="project" value="TreeGrafter"/>
</dbReference>
<dbReference type="PANTHER" id="PTHR15489">
    <property type="entry name" value="CASPASE 8 ASSOCIATED PROTEIN 2"/>
    <property type="match status" value="1"/>
</dbReference>
<feature type="compositionally biased region" description="Polar residues" evidence="18">
    <location>
        <begin position="1822"/>
        <end position="1849"/>
    </location>
</feature>
<keyword evidence="6" id="KW-0597">Phosphoprotein</keyword>
<dbReference type="CTD" id="9994"/>
<feature type="compositionally biased region" description="Polar residues" evidence="18">
    <location>
        <begin position="304"/>
        <end position="317"/>
    </location>
</feature>
<evidence type="ECO:0000256" key="9">
    <source>
        <dbReference type="ARBA" id="ARBA00023015"/>
    </source>
</evidence>
<gene>
    <name evidence="21 22 23" type="primary">CASP8AP2</name>
</gene>
<dbReference type="InterPro" id="IPR039674">
    <property type="entry name" value="FLASH"/>
</dbReference>
<evidence type="ECO:0000313" key="22">
    <source>
        <dbReference type="RefSeq" id="XP_033792629.1"/>
    </source>
</evidence>